<keyword evidence="3" id="KW-1185">Reference proteome</keyword>
<proteinExistence type="predicted"/>
<dbReference type="PANTHER" id="PTHR36811">
    <property type="entry name" value="OS08G0444440 PROTEIN"/>
    <property type="match status" value="1"/>
</dbReference>
<name>A0A251TLZ4_HELAN</name>
<dbReference type="Proteomes" id="UP000215914">
    <property type="component" value="Chromosome 10"/>
</dbReference>
<evidence type="ECO:0000313" key="3">
    <source>
        <dbReference type="Proteomes" id="UP000215914"/>
    </source>
</evidence>
<dbReference type="PANTHER" id="PTHR36811:SF2">
    <property type="entry name" value="OS08G0444440 PROTEIN"/>
    <property type="match status" value="1"/>
</dbReference>
<dbReference type="EMBL" id="CM007899">
    <property type="protein sequence ID" value="OTG12145.1"/>
    <property type="molecule type" value="Genomic_DNA"/>
</dbReference>
<dbReference type="OMA" id="DCYLYSP"/>
<reference evidence="1 3" key="1">
    <citation type="journal article" date="2017" name="Nature">
        <title>The sunflower genome provides insights into oil metabolism, flowering and Asterid evolution.</title>
        <authorList>
            <person name="Badouin H."/>
            <person name="Gouzy J."/>
            <person name="Grassa C.J."/>
            <person name="Murat F."/>
            <person name="Staton S.E."/>
            <person name="Cottret L."/>
            <person name="Lelandais-Briere C."/>
            <person name="Owens G.L."/>
            <person name="Carrere S."/>
            <person name="Mayjonade B."/>
            <person name="Legrand L."/>
            <person name="Gill N."/>
            <person name="Kane N.C."/>
            <person name="Bowers J.E."/>
            <person name="Hubner S."/>
            <person name="Bellec A."/>
            <person name="Berard A."/>
            <person name="Berges H."/>
            <person name="Blanchet N."/>
            <person name="Boniface M.C."/>
            <person name="Brunel D."/>
            <person name="Catrice O."/>
            <person name="Chaidir N."/>
            <person name="Claudel C."/>
            <person name="Donnadieu C."/>
            <person name="Faraut T."/>
            <person name="Fievet G."/>
            <person name="Helmstetter N."/>
            <person name="King M."/>
            <person name="Knapp S.J."/>
            <person name="Lai Z."/>
            <person name="Le Paslier M.C."/>
            <person name="Lippi Y."/>
            <person name="Lorenzon L."/>
            <person name="Mandel J.R."/>
            <person name="Marage G."/>
            <person name="Marchand G."/>
            <person name="Marquand E."/>
            <person name="Bret-Mestries E."/>
            <person name="Morien E."/>
            <person name="Nambeesan S."/>
            <person name="Nguyen T."/>
            <person name="Pegot-Espagnet P."/>
            <person name="Pouilly N."/>
            <person name="Raftis F."/>
            <person name="Sallet E."/>
            <person name="Schiex T."/>
            <person name="Thomas J."/>
            <person name="Vandecasteele C."/>
            <person name="Vares D."/>
            <person name="Vear F."/>
            <person name="Vautrin S."/>
            <person name="Crespi M."/>
            <person name="Mangin B."/>
            <person name="Burke J.M."/>
            <person name="Salse J."/>
            <person name="Munos S."/>
            <person name="Vincourt P."/>
            <person name="Rieseberg L.H."/>
            <person name="Langlade N.B."/>
        </authorList>
    </citation>
    <scope>NUCLEOTIDE SEQUENCE [LARGE SCALE GENOMIC DNA]</scope>
    <source>
        <strain evidence="3">cv. SF193</strain>
        <tissue evidence="1">Leaves</tissue>
    </source>
</reference>
<dbReference type="OrthoDB" id="1080856at2759"/>
<organism evidence="2 3">
    <name type="scientific">Helianthus annuus</name>
    <name type="common">Common sunflower</name>
    <dbReference type="NCBI Taxonomy" id="4232"/>
    <lineage>
        <taxon>Eukaryota</taxon>
        <taxon>Viridiplantae</taxon>
        <taxon>Streptophyta</taxon>
        <taxon>Embryophyta</taxon>
        <taxon>Tracheophyta</taxon>
        <taxon>Spermatophyta</taxon>
        <taxon>Magnoliopsida</taxon>
        <taxon>eudicotyledons</taxon>
        <taxon>Gunneridae</taxon>
        <taxon>Pentapetalae</taxon>
        <taxon>asterids</taxon>
        <taxon>campanulids</taxon>
        <taxon>Asterales</taxon>
        <taxon>Asteraceae</taxon>
        <taxon>Asteroideae</taxon>
        <taxon>Heliantheae alliance</taxon>
        <taxon>Heliantheae</taxon>
        <taxon>Helianthus</taxon>
    </lineage>
</organism>
<dbReference type="Gramene" id="mRNA:HanXRQr2_Chr10g0453941">
    <property type="protein sequence ID" value="mRNA:HanXRQr2_Chr10g0453941"/>
    <property type="gene ID" value="HanXRQr2_Chr10g0453941"/>
</dbReference>
<evidence type="ECO:0000313" key="1">
    <source>
        <dbReference type="EMBL" id="KAF5787540.1"/>
    </source>
</evidence>
<dbReference type="AlphaFoldDB" id="A0A251TLZ4"/>
<protein>
    <submittedName>
        <fullName evidence="2">Uncharacterized protein</fullName>
    </submittedName>
</protein>
<dbReference type="EMBL" id="MNCJ02000325">
    <property type="protein sequence ID" value="KAF5787540.1"/>
    <property type="molecule type" value="Genomic_DNA"/>
</dbReference>
<accession>A0A251TLZ4</accession>
<reference evidence="1" key="3">
    <citation type="submission" date="2020-06" db="EMBL/GenBank/DDBJ databases">
        <title>Helianthus annuus Genome sequencing and assembly Release 2.</title>
        <authorList>
            <person name="Gouzy J."/>
            <person name="Langlade N."/>
            <person name="Munos S."/>
        </authorList>
    </citation>
    <scope>NUCLEOTIDE SEQUENCE</scope>
    <source>
        <tissue evidence="1">Leaves</tissue>
    </source>
</reference>
<gene>
    <name evidence="2" type="ORF">HannXRQ_Chr10g0306491</name>
    <name evidence="1" type="ORF">HanXRQr2_Chr10g0453941</name>
</gene>
<reference evidence="2" key="2">
    <citation type="submission" date="2017-02" db="EMBL/GenBank/DDBJ databases">
        <title>Sunflower complete genome.</title>
        <authorList>
            <person name="Langlade N."/>
            <person name="Munos S."/>
        </authorList>
    </citation>
    <scope>NUCLEOTIDE SEQUENCE [LARGE SCALE GENOMIC DNA]</scope>
    <source>
        <tissue evidence="2">Leaves</tissue>
    </source>
</reference>
<sequence length="183" mass="20603">MKRITCFISRNFPTMKKHVIPSSSTPLGINNKHPMKRKHRHKKHAAKHLFFNKVVSYLVSDSHMYNPLVSPQPSFDFPPPKHMFTSSSAGVQDDVVMPVKESNKKLIEKVVDFLEADCYLYSPLVTNEHVCYKSTHGGNINSGGQMQKENTVGEGGDLRSQLRARAAVKKTVAYGESVKHMVH</sequence>
<evidence type="ECO:0000313" key="2">
    <source>
        <dbReference type="EMBL" id="OTG12145.1"/>
    </source>
</evidence>
<dbReference type="InParanoid" id="A0A251TLZ4"/>